<dbReference type="RefSeq" id="WP_194562294.1">
    <property type="nucleotide sequence ID" value="NZ_JADKPV010000001.1"/>
</dbReference>
<feature type="transmembrane region" description="Helical" evidence="1">
    <location>
        <begin position="410"/>
        <end position="429"/>
    </location>
</feature>
<feature type="transmembrane region" description="Helical" evidence="1">
    <location>
        <begin position="441"/>
        <end position="459"/>
    </location>
</feature>
<proteinExistence type="predicted"/>
<dbReference type="Proteomes" id="UP000622653">
    <property type="component" value="Unassembled WGS sequence"/>
</dbReference>
<evidence type="ECO:0000256" key="1">
    <source>
        <dbReference type="SAM" id="Phobius"/>
    </source>
</evidence>
<evidence type="ECO:0000313" key="3">
    <source>
        <dbReference type="Proteomes" id="UP000622653"/>
    </source>
</evidence>
<dbReference type="InterPro" id="IPR004697">
    <property type="entry name" value="AbgT"/>
</dbReference>
<feature type="transmembrane region" description="Helical" evidence="1">
    <location>
        <begin position="344"/>
        <end position="361"/>
    </location>
</feature>
<dbReference type="GO" id="GO:0015558">
    <property type="term" value="F:secondary active p-aminobenzoyl-glutamate transmembrane transporter activity"/>
    <property type="evidence" value="ECO:0007669"/>
    <property type="project" value="InterPro"/>
</dbReference>
<feature type="transmembrane region" description="Helical" evidence="1">
    <location>
        <begin position="148"/>
        <end position="169"/>
    </location>
</feature>
<keyword evidence="3" id="KW-1185">Reference proteome</keyword>
<keyword evidence="1" id="KW-0472">Membrane</keyword>
<dbReference type="PANTHER" id="PTHR30282:SF0">
    <property type="entry name" value="P-AMINOBENZOYL-GLUTAMATE TRANSPORT PROTEIN"/>
    <property type="match status" value="1"/>
</dbReference>
<name>A0A8J7GAB0_9BACL</name>
<gene>
    <name evidence="2" type="ORF">IRY55_05825</name>
</gene>
<dbReference type="Pfam" id="PF03806">
    <property type="entry name" value="ABG_transport"/>
    <property type="match status" value="1"/>
</dbReference>
<dbReference type="GO" id="GO:1902604">
    <property type="term" value="P:p-aminobenzoyl-glutamate transmembrane transport"/>
    <property type="evidence" value="ECO:0007669"/>
    <property type="project" value="InterPro"/>
</dbReference>
<dbReference type="AlphaFoldDB" id="A0A8J7GAB0"/>
<feature type="transmembrane region" description="Helical" evidence="1">
    <location>
        <begin position="471"/>
        <end position="495"/>
    </location>
</feature>
<feature type="transmembrane region" description="Helical" evidence="1">
    <location>
        <begin position="215"/>
        <end position="234"/>
    </location>
</feature>
<feature type="transmembrane region" description="Helical" evidence="1">
    <location>
        <begin position="89"/>
        <end position="105"/>
    </location>
</feature>
<feature type="transmembrane region" description="Helical" evidence="1">
    <location>
        <begin position="264"/>
        <end position="281"/>
    </location>
</feature>
<feature type="transmembrane region" description="Helical" evidence="1">
    <location>
        <begin position="381"/>
        <end position="403"/>
    </location>
</feature>
<keyword evidence="1" id="KW-1133">Transmembrane helix</keyword>
<dbReference type="EMBL" id="JADKPV010000001">
    <property type="protein sequence ID" value="MBF4500880.1"/>
    <property type="molecule type" value="Genomic_DNA"/>
</dbReference>
<feature type="transmembrane region" description="Helical" evidence="1">
    <location>
        <begin position="126"/>
        <end position="142"/>
    </location>
</feature>
<protein>
    <submittedName>
        <fullName evidence="2">AbgT family transporter</fullName>
    </submittedName>
</protein>
<evidence type="ECO:0000313" key="2">
    <source>
        <dbReference type="EMBL" id="MBF4500880.1"/>
    </source>
</evidence>
<sequence length="510" mass="55606">MSTQTKNSKPSFFDKMLNRIEVAGNRLPDPIVLFAMIALIIVVISWLASIFKWSAVSPVDGETITVHNLLSKDGFIEMLTGMVKNFSDFPPLGAVLVIMLGVGLADESGYFKTMMKRAVVSTPKRIIIPMIILVGIIGNVAGDATQIVLPPLAATILMTFGFHPFVGLLAAYAATLGAFSANILIGMTDVLAAGFTEIGAQTVDPNFVGNAAMNYYFLAVSTIFLMIVATWVTYKFTIPRFGTYDGPQEAHEAITADEKRGLKFANISLIFLVLAILAMVIPESGWLRNPETGSIIQGSHLMNSIVPIVMIFFLVPGIFYGIGAKTIRSTKDFGGHLGRAMSTMGPYIALVFISAQMLAYFNSSNLGQIIAIKGAETLEGIGFKGIPLFVSFIFFVAFVNLLIGSASAKWAMLAPVFVPMFMYLGYHPAFTQMMYRIGDSITNPITPMFPYLVFILSYAQRIDKKVGLGTLIAGLFPYTIFFGVFWIILLIVWYLTGLPLGPGAPIYWNN</sequence>
<organism evidence="2 3">
    <name type="scientific">Savagea serpentis</name>
    <dbReference type="NCBI Taxonomy" id="2785297"/>
    <lineage>
        <taxon>Bacteria</taxon>
        <taxon>Bacillati</taxon>
        <taxon>Bacillota</taxon>
        <taxon>Bacilli</taxon>
        <taxon>Bacillales</taxon>
        <taxon>Caryophanaceae</taxon>
        <taxon>Savagea</taxon>
    </lineage>
</organism>
<reference evidence="2" key="1">
    <citation type="submission" date="2020-11" db="EMBL/GenBank/DDBJ databases">
        <title>Multidrug resistant novel bacterium Savagea serpentis sp. nov., isolated from the scats of a vine snake (Ahaetulla nasuta).</title>
        <authorList>
            <person name="Venkata Ramana V."/>
            <person name="Vikas Patil S."/>
            <person name="Yogita Lugani V."/>
        </authorList>
    </citation>
    <scope>NUCLEOTIDE SEQUENCE</scope>
    <source>
        <strain evidence="2">SN6</strain>
    </source>
</reference>
<feature type="transmembrane region" description="Helical" evidence="1">
    <location>
        <begin position="31"/>
        <end position="51"/>
    </location>
</feature>
<comment type="caution">
    <text evidence="2">The sequence shown here is derived from an EMBL/GenBank/DDBJ whole genome shotgun (WGS) entry which is preliminary data.</text>
</comment>
<keyword evidence="1" id="KW-0812">Transmembrane</keyword>
<accession>A0A8J7GAB0</accession>
<feature type="transmembrane region" description="Helical" evidence="1">
    <location>
        <begin position="176"/>
        <end position="195"/>
    </location>
</feature>
<feature type="transmembrane region" description="Helical" evidence="1">
    <location>
        <begin position="301"/>
        <end position="323"/>
    </location>
</feature>
<dbReference type="PANTHER" id="PTHR30282">
    <property type="entry name" value="P-AMINOBENZOYL GLUTAMATE TRANSPORTER"/>
    <property type="match status" value="1"/>
</dbReference>